<reference evidence="5 6" key="1">
    <citation type="submission" date="2016-11" db="EMBL/GenBank/DDBJ databases">
        <title>Comparison of Traditional DNA-DNA Hybridization with In Silico Genomic Analysis.</title>
        <authorList>
            <person name="Nicholson A.C."/>
            <person name="Sammons S."/>
            <person name="Humrighouse B.W."/>
            <person name="Graziano J."/>
            <person name="Lasker B."/>
            <person name="Whitney A.M."/>
            <person name="Mcquiston J.R."/>
        </authorList>
    </citation>
    <scope>NUCLEOTIDE SEQUENCE [LARGE SCALE GENOMIC DNA]</scope>
    <source>
        <strain evidence="3 6">H1892</strain>
        <strain evidence="4 5">H2381</strain>
    </source>
</reference>
<dbReference type="GO" id="GO:0043190">
    <property type="term" value="C:ATP-binding cassette (ABC) transporter complex"/>
    <property type="evidence" value="ECO:0007669"/>
    <property type="project" value="InterPro"/>
</dbReference>
<protein>
    <submittedName>
        <fullName evidence="4">ABC transporter substrate-binding protein</fullName>
    </submittedName>
</protein>
<gene>
    <name evidence="4" type="ORF">CDV52_19125</name>
    <name evidence="3" type="ORF">CDV53_04720</name>
</gene>
<dbReference type="Proteomes" id="UP000214673">
    <property type="component" value="Unassembled WGS sequence"/>
</dbReference>
<dbReference type="CDD" id="cd13616">
    <property type="entry name" value="PBP2_OsmF"/>
    <property type="match status" value="1"/>
</dbReference>
<keyword evidence="1" id="KW-0732">Signal</keyword>
<accession>A0A225D9W9</accession>
<dbReference type="Proteomes" id="UP000196640">
    <property type="component" value="Unassembled WGS sequence"/>
</dbReference>
<dbReference type="GO" id="GO:0022857">
    <property type="term" value="F:transmembrane transporter activity"/>
    <property type="evidence" value="ECO:0007669"/>
    <property type="project" value="InterPro"/>
</dbReference>
<dbReference type="OrthoDB" id="9781705at2"/>
<dbReference type="EMBL" id="NIPX01000045">
    <property type="protein sequence ID" value="OWJ81211.1"/>
    <property type="molecule type" value="Genomic_DNA"/>
</dbReference>
<dbReference type="AlphaFoldDB" id="A0A225D9W9"/>
<dbReference type="EMBL" id="NIPV01000015">
    <property type="protein sequence ID" value="OWJ77797.1"/>
    <property type="molecule type" value="Genomic_DNA"/>
</dbReference>
<evidence type="ECO:0000313" key="5">
    <source>
        <dbReference type="Proteomes" id="UP000196640"/>
    </source>
</evidence>
<evidence type="ECO:0000256" key="1">
    <source>
        <dbReference type="SAM" id="SignalP"/>
    </source>
</evidence>
<dbReference type="RefSeq" id="WP_088234054.1">
    <property type="nucleotide sequence ID" value="NZ_NIPV01000015.1"/>
</dbReference>
<organism evidence="4 5">
    <name type="scientific">Haematobacter missouriensis</name>
    <dbReference type="NCBI Taxonomy" id="366616"/>
    <lineage>
        <taxon>Bacteria</taxon>
        <taxon>Pseudomonadati</taxon>
        <taxon>Pseudomonadota</taxon>
        <taxon>Alphaproteobacteria</taxon>
        <taxon>Rhodobacterales</taxon>
        <taxon>Paracoccaceae</taxon>
        <taxon>Haematobacter</taxon>
    </lineage>
</organism>
<proteinExistence type="predicted"/>
<feature type="chain" id="PRO_5012781901" evidence="1">
    <location>
        <begin position="33"/>
        <end position="312"/>
    </location>
</feature>
<evidence type="ECO:0000313" key="6">
    <source>
        <dbReference type="Proteomes" id="UP000214673"/>
    </source>
</evidence>
<evidence type="ECO:0000313" key="4">
    <source>
        <dbReference type="EMBL" id="OWJ81211.1"/>
    </source>
</evidence>
<dbReference type="PROSITE" id="PS51257">
    <property type="entry name" value="PROKAR_LIPOPROTEIN"/>
    <property type="match status" value="1"/>
</dbReference>
<dbReference type="Gene3D" id="3.40.190.10">
    <property type="entry name" value="Periplasmic binding protein-like II"/>
    <property type="match status" value="1"/>
</dbReference>
<dbReference type="InterPro" id="IPR007210">
    <property type="entry name" value="ABC_Gly_betaine_transp_sub-bd"/>
</dbReference>
<comment type="caution">
    <text evidence="4">The sequence shown here is derived from an EMBL/GenBank/DDBJ whole genome shotgun (WGS) entry which is preliminary data.</text>
</comment>
<feature type="signal peptide" evidence="1">
    <location>
        <begin position="1"/>
        <end position="32"/>
    </location>
</feature>
<sequence>MGRRPVMKGTDMSKLALFSVAALIGCLGAANAQVVVSSKIDTEGGVLGQIILQVLDHAGIPTQDRIQLGATPIVRAAIIAGEIDIYPEYTGNGAFFFNLADKPIWQDAGTAYETVRKLDLEANDIVWLTPAPANNTWGIALRTDVAEPARIATLSDFGTWVSGGGSVKLAASAEFVNSAPALPAFQTRYGFKLGQDQLIVLSGGDTAATIQAAANQTSGANAAMVYGTDGAIAFSGLTVLEDDQRVQPVYQPSPNIRASVLAEYPQIADLLKPAFAGLDLKMLQHLNGQVQVEGIPAADVAHTYLTDAGLLD</sequence>
<feature type="domain" description="ABC-type glycine betaine transport system substrate-binding" evidence="2">
    <location>
        <begin position="33"/>
        <end position="306"/>
    </location>
</feature>
<dbReference type="Gene3D" id="3.40.190.120">
    <property type="entry name" value="Osmoprotection protein (prox), domain 2"/>
    <property type="match status" value="1"/>
</dbReference>
<dbReference type="SUPFAM" id="SSF53850">
    <property type="entry name" value="Periplasmic binding protein-like II"/>
    <property type="match status" value="1"/>
</dbReference>
<evidence type="ECO:0000313" key="3">
    <source>
        <dbReference type="EMBL" id="OWJ77797.1"/>
    </source>
</evidence>
<name>A0A225D9W9_9RHOB</name>
<evidence type="ECO:0000259" key="2">
    <source>
        <dbReference type="Pfam" id="PF04069"/>
    </source>
</evidence>
<dbReference type="Pfam" id="PF04069">
    <property type="entry name" value="OpuAC"/>
    <property type="match status" value="1"/>
</dbReference>
<keyword evidence="6" id="KW-1185">Reference proteome</keyword>